<proteinExistence type="predicted"/>
<dbReference type="InterPro" id="IPR059100">
    <property type="entry name" value="TSP3_bac"/>
</dbReference>
<keyword evidence="5" id="KW-1015">Disulfide bond</keyword>
<sequence>LHQNDSFLTDLQVLTLRTTDFQPADLIGKRGHLENYFTGNIGEILVYDRALTESEIRLVEQYLGSKWGIALNQEPEEETEAGLIGYWNFDEGEGTVIHDLSGNDRDGVLSGTTESDVWQDGILGPGVRMDGLDDTVYIGYGGVVTKTFALWFDPGFPLEVNGTAVRLFNQWGSGPAIWLNDFNSSISGEILGIRKETGEMTYVTGANANLSDGWNHLALVWDGGLTRYRMYLNGTEADVNASAEGHFPFWEGYNHLYFSPDPTGAGDVRYAGKIDEVRIYDYSLSAAEILAQYQYPTSDADADGLTVTQEWNLGTDEDDDDSDDDGYSDGLEVSLGTDPLDPTSTSAQFGLQVHLPFDGADGNLTADASGNNRPATLVGFESNQTTWIAGKIGNAIQFDGGNDWGSIPYTLDDNFTIALWLKSTDARGTGNWEYENTLLTGPNNTYHVCLHTGKFSVWGAANTQPGANKLRQTSSAAINTGSWVHLAFSRAQATGSYGNYYTYINGAKDAGPVYKNVKYNTGALLYMGKAITGAEYYLNGALDDLRIYDRVLSDAEVKALHDLGQ</sequence>
<dbReference type="Pfam" id="PF18884">
    <property type="entry name" value="TSP3_bac"/>
    <property type="match status" value="1"/>
</dbReference>
<comment type="subcellular location">
    <subcellularLocation>
        <location evidence="1">Secreted</location>
    </subcellularLocation>
</comment>
<dbReference type="SMART" id="SM00560">
    <property type="entry name" value="LamGL"/>
    <property type="match status" value="2"/>
</dbReference>
<dbReference type="InterPro" id="IPR013320">
    <property type="entry name" value="ConA-like_dom_sf"/>
</dbReference>
<evidence type="ECO:0000256" key="6">
    <source>
        <dbReference type="SAM" id="MobiDB-lite"/>
    </source>
</evidence>
<dbReference type="Gene3D" id="2.60.120.200">
    <property type="match status" value="3"/>
</dbReference>
<evidence type="ECO:0000256" key="3">
    <source>
        <dbReference type="ARBA" id="ARBA00022729"/>
    </source>
</evidence>
<evidence type="ECO:0000256" key="4">
    <source>
        <dbReference type="ARBA" id="ARBA00022837"/>
    </source>
</evidence>
<dbReference type="PANTHER" id="PTHR42535">
    <property type="entry name" value="OOKINETE PROTEIN, PUTATIVE-RELATED"/>
    <property type="match status" value="1"/>
</dbReference>
<feature type="domain" description="LamG-like jellyroll fold" evidence="7">
    <location>
        <begin position="413"/>
        <end position="555"/>
    </location>
</feature>
<evidence type="ECO:0000256" key="2">
    <source>
        <dbReference type="ARBA" id="ARBA00022525"/>
    </source>
</evidence>
<evidence type="ECO:0000256" key="1">
    <source>
        <dbReference type="ARBA" id="ARBA00004613"/>
    </source>
</evidence>
<organism evidence="8">
    <name type="scientific">marine metagenome</name>
    <dbReference type="NCBI Taxonomy" id="408172"/>
    <lineage>
        <taxon>unclassified sequences</taxon>
        <taxon>metagenomes</taxon>
        <taxon>ecological metagenomes</taxon>
    </lineage>
</organism>
<keyword evidence="4" id="KW-0106">Calcium</keyword>
<keyword evidence="2" id="KW-0964">Secreted</keyword>
<evidence type="ECO:0000256" key="5">
    <source>
        <dbReference type="ARBA" id="ARBA00023157"/>
    </source>
</evidence>
<name>A0A382CEK1_9ZZZZ</name>
<dbReference type="InterPro" id="IPR006558">
    <property type="entry name" value="LamG-like"/>
</dbReference>
<feature type="non-terminal residue" evidence="8">
    <location>
        <position position="1"/>
    </location>
</feature>
<evidence type="ECO:0000313" key="8">
    <source>
        <dbReference type="EMBL" id="SVB23763.1"/>
    </source>
</evidence>
<feature type="domain" description="LamG-like jellyroll fold" evidence="7">
    <location>
        <begin position="154"/>
        <end position="287"/>
    </location>
</feature>
<reference evidence="8" key="1">
    <citation type="submission" date="2018-05" db="EMBL/GenBank/DDBJ databases">
        <authorList>
            <person name="Lanie J.A."/>
            <person name="Ng W.-L."/>
            <person name="Kazmierczak K.M."/>
            <person name="Andrzejewski T.M."/>
            <person name="Davidsen T.M."/>
            <person name="Wayne K.J."/>
            <person name="Tettelin H."/>
            <person name="Glass J.I."/>
            <person name="Rusch D."/>
            <person name="Podicherti R."/>
            <person name="Tsui H.-C.T."/>
            <person name="Winkler M.E."/>
        </authorList>
    </citation>
    <scope>NUCLEOTIDE SEQUENCE</scope>
</reference>
<dbReference type="PANTHER" id="PTHR42535:SF2">
    <property type="entry name" value="CHROMOSOME UNDETERMINED SCAFFOLD_146, WHOLE GENOME SHOTGUN SEQUENCE"/>
    <property type="match status" value="1"/>
</dbReference>
<feature type="region of interest" description="Disordered" evidence="6">
    <location>
        <begin position="312"/>
        <end position="342"/>
    </location>
</feature>
<dbReference type="SUPFAM" id="SSF49899">
    <property type="entry name" value="Concanavalin A-like lectins/glucanases"/>
    <property type="match status" value="3"/>
</dbReference>
<evidence type="ECO:0000259" key="7">
    <source>
        <dbReference type="SMART" id="SM00560"/>
    </source>
</evidence>
<keyword evidence="3" id="KW-0732">Signal</keyword>
<feature type="compositionally biased region" description="Acidic residues" evidence="6">
    <location>
        <begin position="315"/>
        <end position="327"/>
    </location>
</feature>
<dbReference type="AlphaFoldDB" id="A0A382CEK1"/>
<accession>A0A382CEK1</accession>
<dbReference type="Pfam" id="PF13385">
    <property type="entry name" value="Laminin_G_3"/>
    <property type="match status" value="2"/>
</dbReference>
<dbReference type="EMBL" id="UINC01033849">
    <property type="protein sequence ID" value="SVB23763.1"/>
    <property type="molecule type" value="Genomic_DNA"/>
</dbReference>
<gene>
    <name evidence="8" type="ORF">METZ01_LOCUS176617</name>
</gene>
<protein>
    <recommendedName>
        <fullName evidence="7">LamG-like jellyroll fold domain-containing protein</fullName>
    </recommendedName>
</protein>